<evidence type="ECO:0000259" key="1">
    <source>
        <dbReference type="Pfam" id="PF12680"/>
    </source>
</evidence>
<dbReference type="Gene3D" id="3.10.450.50">
    <property type="match status" value="1"/>
</dbReference>
<evidence type="ECO:0000313" key="3">
    <source>
        <dbReference type="Proteomes" id="UP000386575"/>
    </source>
</evidence>
<gene>
    <name evidence="2" type="ORF">F4V91_02250</name>
</gene>
<dbReference type="SUPFAM" id="SSF54427">
    <property type="entry name" value="NTF2-like"/>
    <property type="match status" value="1"/>
</dbReference>
<proteinExistence type="predicted"/>
<comment type="caution">
    <text evidence="2">The sequence shown here is derived from an EMBL/GenBank/DDBJ whole genome shotgun (WGS) entry which is preliminary data.</text>
</comment>
<accession>A0A6A1TMC3</accession>
<dbReference type="InterPro" id="IPR032710">
    <property type="entry name" value="NTF2-like_dom_sf"/>
</dbReference>
<evidence type="ECO:0000313" key="2">
    <source>
        <dbReference type="EMBL" id="KAB1085360.1"/>
    </source>
</evidence>
<name>A0A6A1TMC3_NEOGA</name>
<organism evidence="2 3">
    <name type="scientific">Neorhizobium galegae</name>
    <name type="common">Rhizobium galegae</name>
    <dbReference type="NCBI Taxonomy" id="399"/>
    <lineage>
        <taxon>Bacteria</taxon>
        <taxon>Pseudomonadati</taxon>
        <taxon>Pseudomonadota</taxon>
        <taxon>Alphaproteobacteria</taxon>
        <taxon>Hyphomicrobiales</taxon>
        <taxon>Rhizobiaceae</taxon>
        <taxon>Rhizobium/Agrobacterium group</taxon>
        <taxon>Neorhizobium</taxon>
    </lineage>
</organism>
<reference evidence="2 3" key="1">
    <citation type="submission" date="2019-09" db="EMBL/GenBank/DDBJ databases">
        <title>Genome sequencing of Ng87 strain.</title>
        <authorList>
            <person name="Karasev E.S."/>
            <person name="Andronov E."/>
        </authorList>
    </citation>
    <scope>NUCLEOTIDE SEQUENCE [LARGE SCALE GENOMIC DNA]</scope>
    <source>
        <strain evidence="2 3">Ng87</strain>
    </source>
</reference>
<feature type="domain" description="SnoaL-like" evidence="1">
    <location>
        <begin position="29"/>
        <end position="119"/>
    </location>
</feature>
<dbReference type="InterPro" id="IPR037401">
    <property type="entry name" value="SnoaL-like"/>
</dbReference>
<dbReference type="AlphaFoldDB" id="A0A6A1TMC3"/>
<dbReference type="Proteomes" id="UP000386575">
    <property type="component" value="Unassembled WGS sequence"/>
</dbReference>
<dbReference type="Pfam" id="PF12680">
    <property type="entry name" value="SnoaL_2"/>
    <property type="match status" value="1"/>
</dbReference>
<sequence length="128" mass="13429">MSDAQANDPNFGAVLMANAVRVFGEPDGAKRLQALKELWSPDGALYEDEHVIKGIEAISATVGALLDNLPAGTRFAADGPVVGHHGLARLRWITVDASGTPGPVSGTDVAFIENGRITSLYVFLDPMG</sequence>
<dbReference type="RefSeq" id="WP_151041015.1">
    <property type="nucleotide sequence ID" value="NZ_VZUL01000002.1"/>
</dbReference>
<protein>
    <submittedName>
        <fullName evidence="2">Nuclear transport factor 2 family protein</fullName>
    </submittedName>
</protein>
<dbReference type="EMBL" id="VZUL01000002">
    <property type="protein sequence ID" value="KAB1085360.1"/>
    <property type="molecule type" value="Genomic_DNA"/>
</dbReference>